<dbReference type="InterPro" id="IPR022033">
    <property type="entry name" value="Rav1p_C"/>
</dbReference>
<dbReference type="OrthoDB" id="342131at2759"/>
<dbReference type="Pfam" id="PF12234">
    <property type="entry name" value="Rav1p_C"/>
    <property type="match status" value="1"/>
</dbReference>
<evidence type="ECO:0000256" key="1">
    <source>
        <dbReference type="SAM" id="MobiDB-lite"/>
    </source>
</evidence>
<gene>
    <name evidence="3" type="ORF">BB560_001784</name>
</gene>
<feature type="region of interest" description="Disordered" evidence="1">
    <location>
        <begin position="1402"/>
        <end position="1432"/>
    </location>
</feature>
<evidence type="ECO:0000313" key="4">
    <source>
        <dbReference type="Proteomes" id="UP000245609"/>
    </source>
</evidence>
<dbReference type="PANTHER" id="PTHR13950">
    <property type="entry name" value="RABCONNECTIN-RELATED"/>
    <property type="match status" value="1"/>
</dbReference>
<evidence type="ECO:0000313" key="3">
    <source>
        <dbReference type="EMBL" id="PVV03710.1"/>
    </source>
</evidence>
<comment type="caution">
    <text evidence="3">The sequence shown here is derived from an EMBL/GenBank/DDBJ whole genome shotgun (WGS) entry which is preliminary data.</text>
</comment>
<keyword evidence="4" id="KW-1185">Reference proteome</keyword>
<dbReference type="Proteomes" id="UP000245609">
    <property type="component" value="Unassembled WGS sequence"/>
</dbReference>
<sequence length="1516" mass="173440">MEKNINNYLGRKNPNSNPILWKDESGSHICYASKNCLILASESDWVPRTIYADEKAIEIIDQIGLSKDRKKILLAQGTTIKILDFNFKYIDNIWKQTWDIQLAQPLKHISVSASLKYVITFGEYDCHPKLWSKSPNNEWEFQYLVHSSHICYAFWGTSENGFDRLYTVSQNKCLRIWSRALINERASANSSFSVFEQLFFPTTTIENFSALPKNKSQRISNMFLLSPATSVPSDIAENDKIGFEDTLCILFESGSMVGYQIKNESPFRPNKVIEYFPCIEPNSFIRNPLNNSLFSVASLLNDTNGYILLYDIRGQLFLYSLNISYSEADNQMYRIQFNNFILNAVFDGHNSEIVSTSKNHYLNSYTDVKKEIQPIFYTVDSQGNIFVWNAVSFSKALFYSLELDILHNDDLQIHWSINSNELIFINRKEFFLYSFSAETNSWTLSHKPKELKNNVDELVLVPDTINSNFISSQKSEFKSGNSYTIIFLNKGEASAEIYRVEYLQNSTIETKFMGFQQLTLGHKKVEFDFVFSTYHNSLNLPGGQKDVLFYTFLQKNSVFIGWELANSENRVRAQPKCAYNLSWNNMIYNMQSGINNDILFISEFSDKKNGQQRSIFSVPLPFVDYFSIDNKELYSESEKEHTPKTGIEPLFISRVCSNASDMLIQPGNHEALLSVLNNIDTIDIVYTTHLKSSRPKLYNIGTLSLGKLESRLRNFMFLDIRKSAFVTDNKIHIMIFNRNASVKKTPVLQEIKGQTENIKDIKIKEDISISNTTVDSQDSGSINQLNEGNLNNEAKASESGITNPSCTFESVNKQYESIGTNLLKRVNTNELCSINLTGILLKLIEWNESKKAHDFCSKLFNLLKVHVKGEKGSSEADYKNAEFEIPQDLLFSLFVCEKDSKIDENSSSNTLKNEHEIVDDRLAEFSLDDDFNDSKEAEEDSLDYLKAKIRGITDQDYKSVCSLYKVLEEQEKKHTGLDTFGADVLATFRQKLELDGEAQMGYRECAFALLSSTQTLLLDAVIEIVESGACGIKGNSWEAMKRLKIPFWLNDVDRLERQIENVAKYEYLTLKSAEYTGDKAILLYFISVLYMIFGRKQVVLQLWRLDQGHPEKEKVVNFLKNDFSLDRYKTAAAKNAFALLSKQRYIEAVMFFLVAGKMIDAATVAYTSLRDEVLSVAILVVSRKNRDFSAEEEKFVKNVMFGKQIIYGGMDVWFMTSIAVRVKKYEWCLEIFNRRYDRIFGEGNLINQRNSSQDIISMEEESVGKSIEDGMILYLDSMYANGYFKDQPSTDGSLEKGRDEVFLRSINSLIETGNLMMVPYAIERFSSNEYIDDAIPSGGKVSSNQSRGLGLFDDVGGNKENEMIYSGVLNMGTFGSNSFGMDQDYSMATGMFDPQAFGLNIGNQKSKSSETKSYDQTQQKKQSSKEFGQTVGRIQGREERMLSIAAKELIWSKYGKVMDDIFCLKLADFEKSEEKRKPDQKYKSDNREVFEEYLNKWAKMSSQEIQQVLQGDDSKC</sequence>
<evidence type="ECO:0000259" key="2">
    <source>
        <dbReference type="Pfam" id="PF12234"/>
    </source>
</evidence>
<feature type="compositionally biased region" description="Polar residues" evidence="1">
    <location>
        <begin position="1414"/>
        <end position="1427"/>
    </location>
</feature>
<proteinExistence type="predicted"/>
<organism evidence="3 4">
    <name type="scientific">Smittium megazygosporum</name>
    <dbReference type="NCBI Taxonomy" id="133381"/>
    <lineage>
        <taxon>Eukaryota</taxon>
        <taxon>Fungi</taxon>
        <taxon>Fungi incertae sedis</taxon>
        <taxon>Zoopagomycota</taxon>
        <taxon>Kickxellomycotina</taxon>
        <taxon>Harpellomycetes</taxon>
        <taxon>Harpellales</taxon>
        <taxon>Legeriomycetaceae</taxon>
        <taxon>Smittium</taxon>
    </lineage>
</organism>
<dbReference type="GO" id="GO:0043291">
    <property type="term" value="C:RAVE complex"/>
    <property type="evidence" value="ECO:0007669"/>
    <property type="project" value="TreeGrafter"/>
</dbReference>
<dbReference type="InterPro" id="IPR052208">
    <property type="entry name" value="DmX-like/RAVE_component"/>
</dbReference>
<dbReference type="PANTHER" id="PTHR13950:SF9">
    <property type="entry name" value="RABCONNECTIN-3A"/>
    <property type="match status" value="1"/>
</dbReference>
<name>A0A2T9ZGM1_9FUNG</name>
<accession>A0A2T9ZGM1</accession>
<dbReference type="EMBL" id="MBFS01000199">
    <property type="protein sequence ID" value="PVV03710.1"/>
    <property type="molecule type" value="Genomic_DNA"/>
</dbReference>
<dbReference type="GO" id="GO:0007035">
    <property type="term" value="P:vacuolar acidification"/>
    <property type="evidence" value="ECO:0007669"/>
    <property type="project" value="TreeGrafter"/>
</dbReference>
<dbReference type="SUPFAM" id="SSF50998">
    <property type="entry name" value="Quinoprotein alcohol dehydrogenase-like"/>
    <property type="match status" value="1"/>
</dbReference>
<dbReference type="STRING" id="133381.A0A2T9ZGM1"/>
<protein>
    <recommendedName>
        <fullName evidence="2">RAVE complex protein Rav1 C-terminal domain-containing protein</fullName>
    </recommendedName>
</protein>
<feature type="domain" description="RAVE complex protein Rav1 C-terminal" evidence="2">
    <location>
        <begin position="840"/>
        <end position="1198"/>
    </location>
</feature>
<reference evidence="3 4" key="1">
    <citation type="journal article" date="2018" name="MBio">
        <title>Comparative Genomics Reveals the Core Gene Toolbox for the Fungus-Insect Symbiosis.</title>
        <authorList>
            <person name="Wang Y."/>
            <person name="Stata M."/>
            <person name="Wang W."/>
            <person name="Stajich J.E."/>
            <person name="White M.M."/>
            <person name="Moncalvo J.M."/>
        </authorList>
    </citation>
    <scope>NUCLEOTIDE SEQUENCE [LARGE SCALE GENOMIC DNA]</scope>
    <source>
        <strain evidence="3 4">SC-DP-2</strain>
    </source>
</reference>
<dbReference type="InterPro" id="IPR011047">
    <property type="entry name" value="Quinoprotein_ADH-like_sf"/>
</dbReference>